<feature type="transmembrane region" description="Helical" evidence="2">
    <location>
        <begin position="62"/>
        <end position="83"/>
    </location>
</feature>
<feature type="transmembrane region" description="Helical" evidence="2">
    <location>
        <begin position="137"/>
        <end position="157"/>
    </location>
</feature>
<proteinExistence type="predicted"/>
<dbReference type="PANTHER" id="PTHR39614:SF2">
    <property type="entry name" value="INTEGRAL MEMBRANE PROTEIN"/>
    <property type="match status" value="1"/>
</dbReference>
<evidence type="ECO:0000256" key="1">
    <source>
        <dbReference type="SAM" id="MobiDB-lite"/>
    </source>
</evidence>
<keyword evidence="5" id="KW-1185">Reference proteome</keyword>
<dbReference type="InterPro" id="IPR049326">
    <property type="entry name" value="Rhodopsin_dom_fungi"/>
</dbReference>
<accession>A0AAD6G516</accession>
<dbReference type="Proteomes" id="UP001213681">
    <property type="component" value="Unassembled WGS sequence"/>
</dbReference>
<dbReference type="RefSeq" id="XP_056768603.1">
    <property type="nucleotide sequence ID" value="XM_056904496.1"/>
</dbReference>
<dbReference type="GeneID" id="81594739"/>
<dbReference type="Pfam" id="PF20684">
    <property type="entry name" value="Fung_rhodopsin"/>
    <property type="match status" value="1"/>
</dbReference>
<reference evidence="4" key="2">
    <citation type="journal article" date="2023" name="IMA Fungus">
        <title>Comparative genomic study of the Penicillium genus elucidates a diverse pangenome and 15 lateral gene transfer events.</title>
        <authorList>
            <person name="Petersen C."/>
            <person name="Sorensen T."/>
            <person name="Nielsen M.R."/>
            <person name="Sondergaard T.E."/>
            <person name="Sorensen J.L."/>
            <person name="Fitzpatrick D.A."/>
            <person name="Frisvad J.C."/>
            <person name="Nielsen K.L."/>
        </authorList>
    </citation>
    <scope>NUCLEOTIDE SEQUENCE</scope>
    <source>
        <strain evidence="4">IBT 16125</strain>
    </source>
</reference>
<comment type="caution">
    <text evidence="4">The sequence shown here is derived from an EMBL/GenBank/DDBJ whole genome shotgun (WGS) entry which is preliminary data.</text>
</comment>
<feature type="transmembrane region" description="Helical" evidence="2">
    <location>
        <begin position="213"/>
        <end position="235"/>
    </location>
</feature>
<dbReference type="AlphaFoldDB" id="A0AAD6G516"/>
<keyword evidence="2" id="KW-1133">Transmembrane helix</keyword>
<feature type="transmembrane region" description="Helical" evidence="2">
    <location>
        <begin position="258"/>
        <end position="279"/>
    </location>
</feature>
<reference evidence="4" key="1">
    <citation type="submission" date="2022-12" db="EMBL/GenBank/DDBJ databases">
        <authorList>
            <person name="Petersen C."/>
        </authorList>
    </citation>
    <scope>NUCLEOTIDE SEQUENCE</scope>
    <source>
        <strain evidence="4">IBT 16125</strain>
    </source>
</reference>
<feature type="compositionally biased region" description="Polar residues" evidence="1">
    <location>
        <begin position="289"/>
        <end position="306"/>
    </location>
</feature>
<evidence type="ECO:0000259" key="3">
    <source>
        <dbReference type="Pfam" id="PF20684"/>
    </source>
</evidence>
<evidence type="ECO:0000313" key="5">
    <source>
        <dbReference type="Proteomes" id="UP001213681"/>
    </source>
</evidence>
<protein>
    <recommendedName>
        <fullName evidence="3">Rhodopsin domain-containing protein</fullName>
    </recommendedName>
</protein>
<evidence type="ECO:0000313" key="4">
    <source>
        <dbReference type="EMBL" id="KAJ5459561.1"/>
    </source>
</evidence>
<keyword evidence="2" id="KW-0812">Transmembrane</keyword>
<feature type="transmembrane region" description="Helical" evidence="2">
    <location>
        <begin position="27"/>
        <end position="50"/>
    </location>
</feature>
<organism evidence="4 5">
    <name type="scientific">Penicillium daleae</name>
    <dbReference type="NCBI Taxonomy" id="63821"/>
    <lineage>
        <taxon>Eukaryota</taxon>
        <taxon>Fungi</taxon>
        <taxon>Dikarya</taxon>
        <taxon>Ascomycota</taxon>
        <taxon>Pezizomycotina</taxon>
        <taxon>Eurotiomycetes</taxon>
        <taxon>Eurotiomycetidae</taxon>
        <taxon>Eurotiales</taxon>
        <taxon>Aspergillaceae</taxon>
        <taxon>Penicillium</taxon>
    </lineage>
</organism>
<gene>
    <name evidence="4" type="ORF">N7458_001113</name>
</gene>
<name>A0AAD6G516_9EURO</name>
<keyword evidence="2" id="KW-0472">Membrane</keyword>
<feature type="transmembrane region" description="Helical" evidence="2">
    <location>
        <begin position="103"/>
        <end position="125"/>
    </location>
</feature>
<evidence type="ECO:0000256" key="2">
    <source>
        <dbReference type="SAM" id="Phobius"/>
    </source>
</evidence>
<dbReference type="PANTHER" id="PTHR39614">
    <property type="entry name" value="INTEGRAL MEMBRANE PROTEIN"/>
    <property type="match status" value="1"/>
</dbReference>
<sequence>MPMATATPLPSGVSPPLTTDNDDNHGGLVVIMTSLALVLVLASLAARIYSASQRHIFQRDDLLFGILVIVAFLQIAVVYSQVHQGWGVRSEFLTVTDESMLKTAYAADILSVLVLGFSKITSCLFYETLFSQMNLRLIRSILGMMVTWTILSIILLAVRCSDKPWYDISDAQCSSLFARWIAITVFDILTEVLLFLYAGLAIHKIQISLQKKLMVGVTLESRILLIPLAGIRLYYVNKQVVSDDPILLGAYSTVTTEIYIAISVVCLISAFLKSFIAVFEDKNGLSYTDGTSGSKPKSKQFASGNTASASASASNKMGPHSSASADRLRGWEREEDPIIDQADGRGLQILKTVHLDVRDESIELAEQGIAGPSSPG</sequence>
<feature type="domain" description="Rhodopsin" evidence="3">
    <location>
        <begin position="47"/>
        <end position="273"/>
    </location>
</feature>
<feature type="transmembrane region" description="Helical" evidence="2">
    <location>
        <begin position="177"/>
        <end position="201"/>
    </location>
</feature>
<feature type="region of interest" description="Disordered" evidence="1">
    <location>
        <begin position="289"/>
        <end position="339"/>
    </location>
</feature>
<dbReference type="EMBL" id="JAPVEA010000002">
    <property type="protein sequence ID" value="KAJ5459561.1"/>
    <property type="molecule type" value="Genomic_DNA"/>
</dbReference>